<dbReference type="Gene3D" id="3.30.70.1020">
    <property type="entry name" value="Trehalose-6-phosphate phosphatase related protein, domain 2"/>
    <property type="match status" value="1"/>
</dbReference>
<dbReference type="Proteomes" id="UP001596481">
    <property type="component" value="Unassembled WGS sequence"/>
</dbReference>
<comment type="catalytic activity">
    <reaction evidence="4">
        <text>alpha,alpha-trehalose 6-phosphate + H2O = alpha,alpha-trehalose + phosphate</text>
        <dbReference type="Rhea" id="RHEA:23420"/>
        <dbReference type="ChEBI" id="CHEBI:15377"/>
        <dbReference type="ChEBI" id="CHEBI:16551"/>
        <dbReference type="ChEBI" id="CHEBI:43474"/>
        <dbReference type="ChEBI" id="CHEBI:58429"/>
        <dbReference type="EC" id="3.1.3.12"/>
    </reaction>
</comment>
<dbReference type="EC" id="3.1.3.12" evidence="4"/>
<dbReference type="GO" id="GO:0004805">
    <property type="term" value="F:trehalose-phosphatase activity"/>
    <property type="evidence" value="ECO:0007669"/>
    <property type="project" value="UniProtKB-EC"/>
</dbReference>
<dbReference type="NCBIfam" id="TIGR01484">
    <property type="entry name" value="HAD-SF-IIB"/>
    <property type="match status" value="1"/>
</dbReference>
<dbReference type="InterPro" id="IPR023214">
    <property type="entry name" value="HAD_sf"/>
</dbReference>
<reference evidence="5 6" key="1">
    <citation type="journal article" date="2019" name="Int. J. Syst. Evol. Microbiol.">
        <title>The Global Catalogue of Microorganisms (GCM) 10K type strain sequencing project: providing services to taxonomists for standard genome sequencing and annotation.</title>
        <authorList>
            <consortium name="The Broad Institute Genomics Platform"/>
            <consortium name="The Broad Institute Genome Sequencing Center for Infectious Disease"/>
            <person name="Wu L."/>
            <person name="Ma J."/>
        </authorList>
    </citation>
    <scope>NUCLEOTIDE SEQUENCE [LARGE SCALE GENOMIC DNA]</scope>
    <source>
        <strain evidence="5 6">DSM 29988</strain>
    </source>
</reference>
<dbReference type="AlphaFoldDB" id="A0ABD5ZDA8"/>
<comment type="similarity">
    <text evidence="2 4">Belongs to the trehalose phosphatase family.</text>
</comment>
<evidence type="ECO:0000256" key="2">
    <source>
        <dbReference type="ARBA" id="ARBA00008770"/>
    </source>
</evidence>
<name>A0ABD5ZDA8_9EURY</name>
<evidence type="ECO:0000313" key="5">
    <source>
        <dbReference type="EMBL" id="MFC7203211.1"/>
    </source>
</evidence>
<comment type="caution">
    <text evidence="5">The sequence shown here is derived from an EMBL/GenBank/DDBJ whole genome shotgun (WGS) entry which is preliminary data.</text>
</comment>
<keyword evidence="3 4" id="KW-0378">Hydrolase</keyword>
<keyword evidence="6" id="KW-1185">Reference proteome</keyword>
<evidence type="ECO:0000256" key="3">
    <source>
        <dbReference type="ARBA" id="ARBA00022801"/>
    </source>
</evidence>
<dbReference type="Pfam" id="PF02358">
    <property type="entry name" value="Trehalose_PPase"/>
    <property type="match status" value="1"/>
</dbReference>
<evidence type="ECO:0000256" key="1">
    <source>
        <dbReference type="ARBA" id="ARBA00005199"/>
    </source>
</evidence>
<proteinExistence type="inferred from homology"/>
<protein>
    <recommendedName>
        <fullName evidence="4">Trehalose 6-phosphate phosphatase</fullName>
        <ecNumber evidence="4">3.1.3.12</ecNumber>
    </recommendedName>
</protein>
<evidence type="ECO:0000313" key="6">
    <source>
        <dbReference type="Proteomes" id="UP001596481"/>
    </source>
</evidence>
<keyword evidence="4" id="KW-0479">Metal-binding</keyword>
<dbReference type="InterPro" id="IPR044651">
    <property type="entry name" value="OTSB-like"/>
</dbReference>
<gene>
    <name evidence="5" type="primary">otsB</name>
    <name evidence="5" type="ORF">ACFQJC_06770</name>
</gene>
<evidence type="ECO:0000256" key="4">
    <source>
        <dbReference type="RuleBase" id="RU361117"/>
    </source>
</evidence>
<dbReference type="InterPro" id="IPR036412">
    <property type="entry name" value="HAD-like_sf"/>
</dbReference>
<comment type="pathway">
    <text evidence="1 4">Glycan biosynthesis; trehalose biosynthesis.</text>
</comment>
<sequence length="275" mass="29728">MSEEVPPNALDHFDELARWLAESEGLLLGVDFDGTLAPIVDDPDAASITPTTVFSMRKLAETPNVSLAVVSGRGLDDLSTRVGFDDVVYAGNHGLELSREGQTTVHPEAAQCRSTIRRLCEEIDSRLSDAGIPGYEVENKGVSATVHFRRVPAEAVSEVVSSVEEVVADVDDVRLTTGKQIRELRPAVEGDKGRVMRQLADSAPGGWRTMYIGDDTTDEDAIREIEPDGIGIRVLDGDSREVTTAATYRLDGQEAVPRFLAWVGICLDTGAFADD</sequence>
<dbReference type="SUPFAM" id="SSF56784">
    <property type="entry name" value="HAD-like"/>
    <property type="match status" value="1"/>
</dbReference>
<comment type="cofactor">
    <cofactor evidence="4">
        <name>Mg(2+)</name>
        <dbReference type="ChEBI" id="CHEBI:18420"/>
    </cofactor>
</comment>
<comment type="function">
    <text evidence="4">Removes the phosphate from trehalose 6-phosphate to produce free trehalose.</text>
</comment>
<dbReference type="RefSeq" id="WP_390222551.1">
    <property type="nucleotide sequence ID" value="NZ_JBHTAA010000002.1"/>
</dbReference>
<organism evidence="5 6">
    <name type="scientific">Haloferax namakaokahaiae</name>
    <dbReference type="NCBI Taxonomy" id="1748331"/>
    <lineage>
        <taxon>Archaea</taxon>
        <taxon>Methanobacteriati</taxon>
        <taxon>Methanobacteriota</taxon>
        <taxon>Stenosarchaea group</taxon>
        <taxon>Halobacteria</taxon>
        <taxon>Halobacteriales</taxon>
        <taxon>Haloferacaceae</taxon>
        <taxon>Haloferax</taxon>
    </lineage>
</organism>
<dbReference type="NCBIfam" id="TIGR00685">
    <property type="entry name" value="T6PP"/>
    <property type="match status" value="1"/>
</dbReference>
<dbReference type="PANTHER" id="PTHR43768:SF3">
    <property type="entry name" value="TREHALOSE 6-PHOSPHATE PHOSPHATASE"/>
    <property type="match status" value="1"/>
</dbReference>
<dbReference type="InterPro" id="IPR003337">
    <property type="entry name" value="Trehalose_PPase"/>
</dbReference>
<dbReference type="PANTHER" id="PTHR43768">
    <property type="entry name" value="TREHALOSE 6-PHOSPHATE PHOSPHATASE"/>
    <property type="match status" value="1"/>
</dbReference>
<dbReference type="EMBL" id="JBHTAA010000002">
    <property type="protein sequence ID" value="MFC7203211.1"/>
    <property type="molecule type" value="Genomic_DNA"/>
</dbReference>
<keyword evidence="4" id="KW-0460">Magnesium</keyword>
<accession>A0ABD5ZDA8</accession>
<dbReference type="InterPro" id="IPR006379">
    <property type="entry name" value="HAD-SF_hydro_IIB"/>
</dbReference>
<dbReference type="Gene3D" id="3.40.50.1000">
    <property type="entry name" value="HAD superfamily/HAD-like"/>
    <property type="match status" value="1"/>
</dbReference>
<dbReference type="GO" id="GO:0046872">
    <property type="term" value="F:metal ion binding"/>
    <property type="evidence" value="ECO:0007669"/>
    <property type="project" value="UniProtKB-KW"/>
</dbReference>